<organism evidence="1 2">
    <name type="scientific">Kitasatospora viridis</name>
    <dbReference type="NCBI Taxonomy" id="281105"/>
    <lineage>
        <taxon>Bacteria</taxon>
        <taxon>Bacillati</taxon>
        <taxon>Actinomycetota</taxon>
        <taxon>Actinomycetes</taxon>
        <taxon>Kitasatosporales</taxon>
        <taxon>Streptomycetaceae</taxon>
        <taxon>Kitasatospora</taxon>
    </lineage>
</organism>
<evidence type="ECO:0000313" key="1">
    <source>
        <dbReference type="EMBL" id="TWF82646.1"/>
    </source>
</evidence>
<dbReference type="EMBL" id="VIWT01000004">
    <property type="protein sequence ID" value="TWF82646.1"/>
    <property type="molecule type" value="Genomic_DNA"/>
</dbReference>
<dbReference type="RefSeq" id="WP_145909937.1">
    <property type="nucleotide sequence ID" value="NZ_BAAAMZ010000017.1"/>
</dbReference>
<dbReference type="OrthoDB" id="4280624at2"/>
<gene>
    <name evidence="1" type="ORF">FHX73_14128</name>
</gene>
<sequence>MNRPADGPGPSLWFDAPIGFTELPLDADPEDRTVRVLDGLDAFYPQATAEQKLSAALSAEAGLRAQLAQGLCYAADCRYLAEDGQVILGTFQLFARPEPVGEPLTFAQRNARQLAAQRPDAEVGVLGLPCGRALVATEDRVVPVPAGTYGTERHGTATIRQLEVLLAHPDASHLLVLVFGTEHVAYWEEWLPVLAQALGGLSFYPPAAGGPGATPAGDRIRAAFG</sequence>
<dbReference type="AlphaFoldDB" id="A0A561T6B1"/>
<dbReference type="Proteomes" id="UP000317940">
    <property type="component" value="Unassembled WGS sequence"/>
</dbReference>
<accession>A0A561T6B1</accession>
<protein>
    <submittedName>
        <fullName evidence="1">Uncharacterized protein</fullName>
    </submittedName>
</protein>
<proteinExistence type="predicted"/>
<keyword evidence="2" id="KW-1185">Reference proteome</keyword>
<reference evidence="1 2" key="1">
    <citation type="submission" date="2019-06" db="EMBL/GenBank/DDBJ databases">
        <title>Sequencing the genomes of 1000 actinobacteria strains.</title>
        <authorList>
            <person name="Klenk H.-P."/>
        </authorList>
    </citation>
    <scope>NUCLEOTIDE SEQUENCE [LARGE SCALE GENOMIC DNA]</scope>
    <source>
        <strain evidence="1 2">DSM 44826</strain>
    </source>
</reference>
<evidence type="ECO:0000313" key="2">
    <source>
        <dbReference type="Proteomes" id="UP000317940"/>
    </source>
</evidence>
<comment type="caution">
    <text evidence="1">The sequence shown here is derived from an EMBL/GenBank/DDBJ whole genome shotgun (WGS) entry which is preliminary data.</text>
</comment>
<name>A0A561T6B1_9ACTN</name>